<dbReference type="Gene3D" id="2.40.128.110">
    <property type="entry name" value="Lipid/polyisoprenoid-binding, YceI-like"/>
    <property type="match status" value="1"/>
</dbReference>
<evidence type="ECO:0000256" key="1">
    <source>
        <dbReference type="ARBA" id="ARBA00008812"/>
    </source>
</evidence>
<feature type="domain" description="Lipid/polyisoprenoid-binding YceI-like" evidence="2">
    <location>
        <begin position="25"/>
        <end position="201"/>
    </location>
</feature>
<comment type="similarity">
    <text evidence="1">Belongs to the UPF0312 family.</text>
</comment>
<organism evidence="3 4">
    <name type="scientific">Streptomyces ferrugineus</name>
    <dbReference type="NCBI Taxonomy" id="1413221"/>
    <lineage>
        <taxon>Bacteria</taxon>
        <taxon>Bacillati</taxon>
        <taxon>Actinomycetota</taxon>
        <taxon>Actinomycetes</taxon>
        <taxon>Kitasatosporales</taxon>
        <taxon>Streptomycetaceae</taxon>
        <taxon>Streptomyces</taxon>
    </lineage>
</organism>
<reference evidence="3 4" key="1">
    <citation type="submission" date="2020-10" db="EMBL/GenBank/DDBJ databases">
        <title>Streptomyces ferrugineus complate genome analysis.</title>
        <authorList>
            <person name="Anwar N."/>
        </authorList>
    </citation>
    <scope>NUCLEOTIDE SEQUENCE [LARGE SCALE GENOMIC DNA]</scope>
    <source>
        <strain evidence="3 4">CCTCC AA2014009</strain>
    </source>
</reference>
<protein>
    <submittedName>
        <fullName evidence="3">YceI family protein</fullName>
    </submittedName>
</protein>
<dbReference type="PANTHER" id="PTHR34406:SF1">
    <property type="entry name" value="PROTEIN YCEI"/>
    <property type="match status" value="1"/>
</dbReference>
<dbReference type="EMBL" id="CP063373">
    <property type="protein sequence ID" value="QOV40832.1"/>
    <property type="molecule type" value="Genomic_DNA"/>
</dbReference>
<dbReference type="Pfam" id="PF04264">
    <property type="entry name" value="YceI"/>
    <property type="match status" value="1"/>
</dbReference>
<accession>A0A7M2SX13</accession>
<dbReference type="InterPro" id="IPR007372">
    <property type="entry name" value="Lipid/polyisoprenoid-bd_YceI"/>
</dbReference>
<dbReference type="SUPFAM" id="SSF101874">
    <property type="entry name" value="YceI-like"/>
    <property type="match status" value="1"/>
</dbReference>
<dbReference type="InterPro" id="IPR036761">
    <property type="entry name" value="TTHA0802/YceI-like_sf"/>
</dbReference>
<proteinExistence type="inferred from homology"/>
<dbReference type="SMART" id="SM00867">
    <property type="entry name" value="YceI"/>
    <property type="match status" value="1"/>
</dbReference>
<keyword evidence="4" id="KW-1185">Reference proteome</keyword>
<sequence length="212" mass="22366">MPAPLRTRTTRPSRTVISVTVSAGTYRLGPSTGRLLIKTSRAGLGRKAGHDLTIEATRWSGEAVVVTDDPGRSSVTVTVEAGSLTVREGTGGLKPLTDADKAEIKRTLEGEALLHTAQYPTITFHSTRITGTLESFEITGELTIKGRTQPVTVHGGSDGDGTVCGWSTVTQSIWGIKPYAAFLGALKLADDVRIEYAVTELEPAPEPGPPSA</sequence>
<dbReference type="AlphaFoldDB" id="A0A7M2SX13"/>
<evidence type="ECO:0000313" key="4">
    <source>
        <dbReference type="Proteomes" id="UP000594205"/>
    </source>
</evidence>
<name>A0A7M2SX13_9ACTN</name>
<evidence type="ECO:0000259" key="2">
    <source>
        <dbReference type="SMART" id="SM00867"/>
    </source>
</evidence>
<dbReference type="Proteomes" id="UP000594205">
    <property type="component" value="Chromosome"/>
</dbReference>
<dbReference type="PANTHER" id="PTHR34406">
    <property type="entry name" value="PROTEIN YCEI"/>
    <property type="match status" value="1"/>
</dbReference>
<dbReference type="KEGG" id="sfeu:IM697_22065"/>
<evidence type="ECO:0000313" key="3">
    <source>
        <dbReference type="EMBL" id="QOV40832.1"/>
    </source>
</evidence>
<gene>
    <name evidence="3" type="ORF">IM697_22065</name>
</gene>